<keyword evidence="23" id="KW-0333">Golgi apparatus</keyword>
<feature type="domain" description="CBS" evidence="46">
    <location>
        <begin position="1289"/>
        <end position="1349"/>
    </location>
</feature>
<dbReference type="InterPro" id="IPR036640">
    <property type="entry name" value="ABC1_TM_sf"/>
</dbReference>
<keyword evidence="13" id="KW-1003">Cell membrane</keyword>
<evidence type="ECO:0000256" key="1">
    <source>
        <dbReference type="ARBA" id="ARBA00004146"/>
    </source>
</evidence>
<keyword evidence="16" id="KW-0547">Nucleotide-binding</keyword>
<feature type="region of interest" description="Disordered" evidence="42">
    <location>
        <begin position="1549"/>
        <end position="1580"/>
    </location>
</feature>
<evidence type="ECO:0000256" key="8">
    <source>
        <dbReference type="ARBA" id="ARBA00004651"/>
    </source>
</evidence>
<dbReference type="InterPro" id="IPR003439">
    <property type="entry name" value="ABC_transporter-like_ATP-bd"/>
</dbReference>
<comment type="catalytic activity">
    <reaction evidence="39">
        <text>coproporphyrin III(in) + ATP + H2O = coproporphyrin III(out) + ADP + phosphate + H(+)</text>
        <dbReference type="Rhea" id="RHEA:66664"/>
        <dbReference type="ChEBI" id="CHEBI:15377"/>
        <dbReference type="ChEBI" id="CHEBI:15378"/>
        <dbReference type="ChEBI" id="CHEBI:30616"/>
        <dbReference type="ChEBI" id="CHEBI:43474"/>
        <dbReference type="ChEBI" id="CHEBI:131725"/>
        <dbReference type="ChEBI" id="CHEBI:456216"/>
    </reaction>
    <physiologicalReaction direction="left-to-right" evidence="39">
        <dbReference type="Rhea" id="RHEA:66665"/>
    </physiologicalReaction>
</comment>
<dbReference type="Gene3D" id="1.20.1560.10">
    <property type="entry name" value="ABC transporter type 1, transmembrane domain"/>
    <property type="match status" value="1"/>
</dbReference>
<comment type="catalytic activity">
    <reaction evidence="40">
        <text>coproporphyrin I(in) + ATP + H2O = coproporphyrin I(out) + ADP + phosphate + H(+)</text>
        <dbReference type="Rhea" id="RHEA:66768"/>
        <dbReference type="ChEBI" id="CHEBI:15377"/>
        <dbReference type="ChEBI" id="CHEBI:15378"/>
        <dbReference type="ChEBI" id="CHEBI:30616"/>
        <dbReference type="ChEBI" id="CHEBI:43474"/>
        <dbReference type="ChEBI" id="CHEBI:167478"/>
        <dbReference type="ChEBI" id="CHEBI:456216"/>
    </reaction>
    <physiologicalReaction direction="left-to-right" evidence="40">
        <dbReference type="Rhea" id="RHEA:66769"/>
    </physiologicalReaction>
</comment>
<evidence type="ECO:0000256" key="33">
    <source>
        <dbReference type="ARBA" id="ARBA00047649"/>
    </source>
</evidence>
<evidence type="ECO:0000256" key="16">
    <source>
        <dbReference type="ARBA" id="ARBA00022741"/>
    </source>
</evidence>
<dbReference type="GO" id="GO:0032585">
    <property type="term" value="C:multivesicular body membrane"/>
    <property type="evidence" value="ECO:0007669"/>
    <property type="project" value="UniProtKB-SubCell"/>
</dbReference>
<dbReference type="Gene3D" id="3.10.580.10">
    <property type="entry name" value="CBS-domain"/>
    <property type="match status" value="2"/>
</dbReference>
<evidence type="ECO:0000256" key="13">
    <source>
        <dbReference type="ARBA" id="ARBA00022475"/>
    </source>
</evidence>
<evidence type="ECO:0000259" key="45">
    <source>
        <dbReference type="PROSITE" id="PS50929"/>
    </source>
</evidence>
<evidence type="ECO:0000256" key="40">
    <source>
        <dbReference type="ARBA" id="ARBA00049398"/>
    </source>
</evidence>
<dbReference type="GO" id="GO:0033162">
    <property type="term" value="C:melanosome membrane"/>
    <property type="evidence" value="ECO:0007669"/>
    <property type="project" value="UniProtKB-SubCell"/>
</dbReference>
<dbReference type="GO" id="GO:0016887">
    <property type="term" value="F:ATP hydrolysis activity"/>
    <property type="evidence" value="ECO:0007669"/>
    <property type="project" value="InterPro"/>
</dbReference>
<comment type="subunit">
    <text evidence="11">Homodimer.</text>
</comment>
<evidence type="ECO:0000256" key="22">
    <source>
        <dbReference type="ARBA" id="ARBA00022989"/>
    </source>
</evidence>
<dbReference type="GO" id="GO:0005789">
    <property type="term" value="C:endoplasmic reticulum membrane"/>
    <property type="evidence" value="ECO:0007669"/>
    <property type="project" value="UniProtKB-SubCell"/>
</dbReference>
<comment type="catalytic activity">
    <reaction evidence="37">
        <text>pheophorbide a(in) + ATP + H2O = pheophorbide a(out) + ADP + phosphate + H(+)</text>
        <dbReference type="Rhea" id="RHEA:61360"/>
        <dbReference type="ChEBI" id="CHEBI:15377"/>
        <dbReference type="ChEBI" id="CHEBI:15378"/>
        <dbReference type="ChEBI" id="CHEBI:30616"/>
        <dbReference type="ChEBI" id="CHEBI:43474"/>
        <dbReference type="ChEBI" id="CHEBI:58687"/>
        <dbReference type="ChEBI" id="CHEBI:456216"/>
    </reaction>
    <physiologicalReaction direction="left-to-right" evidence="37">
        <dbReference type="Rhea" id="RHEA:61361"/>
    </physiologicalReaction>
</comment>
<dbReference type="CDD" id="cd03253">
    <property type="entry name" value="ABCC_ATM1_transporter"/>
    <property type="match status" value="1"/>
</dbReference>
<dbReference type="SMART" id="SM00382">
    <property type="entry name" value="AAA"/>
    <property type="match status" value="1"/>
</dbReference>
<feature type="transmembrane region" description="Helical" evidence="43">
    <location>
        <begin position="385"/>
        <end position="408"/>
    </location>
</feature>
<comment type="caution">
    <text evidence="47">The sequence shown here is derived from an EMBL/GenBank/DDBJ whole genome shotgun (WGS) entry which is preliminary data.</text>
</comment>
<dbReference type="PANTHER" id="PTHR20952:SF4">
    <property type="entry name" value="RETICULOPHAGY REGULATOR 2"/>
    <property type="match status" value="1"/>
</dbReference>
<gene>
    <name evidence="47" type="ORF">P4O66_021242</name>
</gene>
<accession>A0AAD8ZPJ8</accession>
<evidence type="ECO:0000256" key="7">
    <source>
        <dbReference type="ARBA" id="ARBA00004550"/>
    </source>
</evidence>
<dbReference type="InterPro" id="IPR017871">
    <property type="entry name" value="ABC_transporter-like_CS"/>
</dbReference>
<keyword evidence="14" id="KW-0964">Secreted</keyword>
<dbReference type="CDD" id="cd04618">
    <property type="entry name" value="CBS_euAMPK_gamma-like_repeat1"/>
    <property type="match status" value="1"/>
</dbReference>
<evidence type="ECO:0000256" key="21">
    <source>
        <dbReference type="ARBA" id="ARBA00022967"/>
    </source>
</evidence>
<comment type="catalytic activity">
    <reaction evidence="36">
        <text>protoporphyrin IX(in) + ATP + H2O = protoporphyrin IX(out) + ADP + phosphate + H(+)</text>
        <dbReference type="Rhea" id="RHEA:61336"/>
        <dbReference type="ChEBI" id="CHEBI:15377"/>
        <dbReference type="ChEBI" id="CHEBI:15378"/>
        <dbReference type="ChEBI" id="CHEBI:30616"/>
        <dbReference type="ChEBI" id="CHEBI:43474"/>
        <dbReference type="ChEBI" id="CHEBI:57306"/>
        <dbReference type="ChEBI" id="CHEBI:456216"/>
    </reaction>
    <physiologicalReaction direction="left-to-right" evidence="36">
        <dbReference type="Rhea" id="RHEA:61337"/>
    </physiologicalReaction>
</comment>
<evidence type="ECO:0000256" key="15">
    <source>
        <dbReference type="ARBA" id="ARBA00022692"/>
    </source>
</evidence>
<evidence type="ECO:0000256" key="39">
    <source>
        <dbReference type="ARBA" id="ARBA00048636"/>
    </source>
</evidence>
<dbReference type="InterPro" id="IPR000644">
    <property type="entry name" value="CBS_dom"/>
</dbReference>
<feature type="region of interest" description="Disordered" evidence="42">
    <location>
        <begin position="830"/>
        <end position="860"/>
    </location>
</feature>
<evidence type="ECO:0000256" key="37">
    <source>
        <dbReference type="ARBA" id="ARBA00048455"/>
    </source>
</evidence>
<dbReference type="GO" id="GO:0019901">
    <property type="term" value="F:protein kinase binding"/>
    <property type="evidence" value="ECO:0007669"/>
    <property type="project" value="InterPro"/>
</dbReference>
<dbReference type="InterPro" id="IPR027417">
    <property type="entry name" value="P-loop_NTPase"/>
</dbReference>
<evidence type="ECO:0000256" key="19">
    <source>
        <dbReference type="ARBA" id="ARBA00022824"/>
    </source>
</evidence>
<dbReference type="Proteomes" id="UP001239994">
    <property type="component" value="Unassembled WGS sequence"/>
</dbReference>
<feature type="compositionally biased region" description="Acidic residues" evidence="42">
    <location>
        <begin position="2143"/>
        <end position="2158"/>
    </location>
</feature>
<feature type="domain" description="CBS" evidence="46">
    <location>
        <begin position="1376"/>
        <end position="1434"/>
    </location>
</feature>
<evidence type="ECO:0000256" key="3">
    <source>
        <dbReference type="ARBA" id="ARBA00004337"/>
    </source>
</evidence>
<comment type="subcellular location">
    <subcellularLocation>
        <location evidence="8">Cell membrane</location>
        <topology evidence="8">Multi-pass membrane protein</topology>
    </subcellularLocation>
    <subcellularLocation>
        <location evidence="1">Early endosome membrane</location>
    </subcellularLocation>
    <subcellularLocation>
        <location evidence="6">Endoplasmic reticulum membrane</location>
        <topology evidence="6">Multi-pass membrane protein</topology>
    </subcellularLocation>
    <subcellularLocation>
        <location evidence="3">Endosome membrane</location>
        <topology evidence="3">Multi-pass membrane protein</topology>
    </subcellularLocation>
    <subcellularLocation>
        <location evidence="2">Endosome</location>
        <location evidence="2">Multivesicular body membrane</location>
    </subcellularLocation>
    <subcellularLocation>
        <location evidence="9">Golgi apparatus membrane</location>
        <topology evidence="9">Multi-pass membrane protein</topology>
    </subcellularLocation>
    <subcellularLocation>
        <location evidence="5">Late endosome membrane</location>
    </subcellularLocation>
    <subcellularLocation>
        <location evidence="10">Lysosome membrane</location>
    </subcellularLocation>
    <subcellularLocation>
        <location evidence="28">Melanosome membrane</location>
    </subcellularLocation>
    <subcellularLocation>
        <location evidence="4">Mitochondrion outer membrane</location>
        <topology evidence="4">Multi-pass membrane protein</topology>
    </subcellularLocation>
    <subcellularLocation>
        <location evidence="7">Secreted</location>
        <location evidence="7">Extracellular exosome</location>
    </subcellularLocation>
</comment>
<dbReference type="GO" id="GO:0005741">
    <property type="term" value="C:mitochondrial outer membrane"/>
    <property type="evidence" value="ECO:0007669"/>
    <property type="project" value="UniProtKB-SubCell"/>
</dbReference>
<dbReference type="InterPro" id="IPR032410">
    <property type="entry name" value="ABCB6_N"/>
</dbReference>
<feature type="region of interest" description="Disordered" evidence="42">
    <location>
        <begin position="2120"/>
        <end position="2164"/>
    </location>
</feature>
<comment type="catalytic activity">
    <reaction evidence="34">
        <text>coproporphyrinogen III(in) + ATP + H2O = coproporphyrinogen III(out) + ADP + phosphate + H(+)</text>
        <dbReference type="Rhea" id="RHEA:66680"/>
        <dbReference type="ChEBI" id="CHEBI:15377"/>
        <dbReference type="ChEBI" id="CHEBI:15378"/>
        <dbReference type="ChEBI" id="CHEBI:30616"/>
        <dbReference type="ChEBI" id="CHEBI:43474"/>
        <dbReference type="ChEBI" id="CHEBI:57309"/>
        <dbReference type="ChEBI" id="CHEBI:456216"/>
    </reaction>
    <physiologicalReaction direction="left-to-right" evidence="34">
        <dbReference type="Rhea" id="RHEA:66681"/>
    </physiologicalReaction>
</comment>
<evidence type="ECO:0000256" key="29">
    <source>
        <dbReference type="ARBA" id="ARBA00024363"/>
    </source>
</evidence>
<dbReference type="Pfam" id="PF00005">
    <property type="entry name" value="ABC_tran"/>
    <property type="match status" value="1"/>
</dbReference>
<evidence type="ECO:0000256" key="17">
    <source>
        <dbReference type="ARBA" id="ARBA00022753"/>
    </source>
</evidence>
<dbReference type="Pfam" id="PF24456">
    <property type="entry name" value="RHD_RETREG1-3"/>
    <property type="match status" value="1"/>
</dbReference>
<keyword evidence="20" id="KW-0067">ATP-binding</keyword>
<feature type="transmembrane region" description="Helical" evidence="43">
    <location>
        <begin position="149"/>
        <end position="172"/>
    </location>
</feature>
<dbReference type="EMBL" id="JAROKS010000006">
    <property type="protein sequence ID" value="KAK1802704.1"/>
    <property type="molecule type" value="Genomic_DNA"/>
</dbReference>
<evidence type="ECO:0000259" key="44">
    <source>
        <dbReference type="PROSITE" id="PS50893"/>
    </source>
</evidence>
<evidence type="ECO:0000313" key="48">
    <source>
        <dbReference type="Proteomes" id="UP001239994"/>
    </source>
</evidence>
<dbReference type="Pfam" id="PF00664">
    <property type="entry name" value="ABC_membrane"/>
    <property type="match status" value="1"/>
</dbReference>
<evidence type="ECO:0000256" key="32">
    <source>
        <dbReference type="ARBA" id="ARBA00031413"/>
    </source>
</evidence>
<evidence type="ECO:0000256" key="34">
    <source>
        <dbReference type="ARBA" id="ARBA00047753"/>
    </source>
</evidence>
<feature type="non-terminal residue" evidence="47">
    <location>
        <position position="2217"/>
    </location>
</feature>
<evidence type="ECO:0000256" key="5">
    <source>
        <dbReference type="ARBA" id="ARBA00004414"/>
    </source>
</evidence>
<keyword evidence="26" id="KW-1015">Disulfide bond</keyword>
<feature type="domain" description="ABC transporter" evidence="44">
    <location>
        <begin position="592"/>
        <end position="826"/>
    </location>
</feature>
<evidence type="ECO:0000256" key="6">
    <source>
        <dbReference type="ARBA" id="ARBA00004477"/>
    </source>
</evidence>
<proteinExistence type="inferred from homology"/>
<keyword evidence="15 43" id="KW-0812">Transmembrane</keyword>
<evidence type="ECO:0000256" key="30">
    <source>
        <dbReference type="ARBA" id="ARBA00024385"/>
    </source>
</evidence>
<evidence type="ECO:0000256" key="4">
    <source>
        <dbReference type="ARBA" id="ARBA00004374"/>
    </source>
</evidence>
<keyword evidence="21" id="KW-1278">Translocase</keyword>
<feature type="compositionally biased region" description="Basic and acidic residues" evidence="42">
    <location>
        <begin position="839"/>
        <end position="848"/>
    </location>
</feature>
<dbReference type="SUPFAM" id="SSF52540">
    <property type="entry name" value="P-loop containing nucleoside triphosphate hydrolases"/>
    <property type="match status" value="1"/>
</dbReference>
<feature type="transmembrane region" description="Helical" evidence="43">
    <location>
        <begin position="34"/>
        <end position="53"/>
    </location>
</feature>
<dbReference type="Pfam" id="PF00571">
    <property type="entry name" value="CBS"/>
    <property type="match status" value="2"/>
</dbReference>
<dbReference type="GO" id="GO:0000139">
    <property type="term" value="C:Golgi membrane"/>
    <property type="evidence" value="ECO:0007669"/>
    <property type="project" value="UniProtKB-SubCell"/>
</dbReference>
<dbReference type="Gene3D" id="1.10.472.10">
    <property type="entry name" value="Cyclin-like"/>
    <property type="match status" value="1"/>
</dbReference>
<evidence type="ECO:0000256" key="43">
    <source>
        <dbReference type="SAM" id="Phobius"/>
    </source>
</evidence>
<keyword evidence="19" id="KW-0256">Endoplasmic reticulum</keyword>
<comment type="catalytic activity">
    <reaction evidence="33">
        <text>heme b(in) + ATP + H2O = heme b(out) + ADP + phosphate + H(+)</text>
        <dbReference type="Rhea" id="RHEA:19261"/>
        <dbReference type="ChEBI" id="CHEBI:15377"/>
        <dbReference type="ChEBI" id="CHEBI:15378"/>
        <dbReference type="ChEBI" id="CHEBI:30616"/>
        <dbReference type="ChEBI" id="CHEBI:43474"/>
        <dbReference type="ChEBI" id="CHEBI:60344"/>
        <dbReference type="ChEBI" id="CHEBI:456216"/>
        <dbReference type="EC" id="7.6.2.5"/>
    </reaction>
    <physiologicalReaction direction="left-to-right" evidence="33">
        <dbReference type="Rhea" id="RHEA:19262"/>
    </physiologicalReaction>
</comment>
<dbReference type="InterPro" id="IPR013922">
    <property type="entry name" value="Cyclin_PHO80-like"/>
</dbReference>
<feature type="region of interest" description="Disordered" evidence="42">
    <location>
        <begin position="2176"/>
        <end position="2217"/>
    </location>
</feature>
<comment type="similarity">
    <text evidence="29">Belongs to the ABC transporter superfamily. ABCB family. Heavy Metal importer (TC 3.A.1.210) subfamily.</text>
</comment>
<evidence type="ECO:0000256" key="28">
    <source>
        <dbReference type="ARBA" id="ARBA00024320"/>
    </source>
</evidence>
<keyword evidence="12" id="KW-0813">Transport</keyword>
<evidence type="ECO:0000256" key="26">
    <source>
        <dbReference type="ARBA" id="ARBA00023157"/>
    </source>
</evidence>
<name>A0AAD8ZPJ8_9TELE</name>
<dbReference type="FunFam" id="1.20.1560.10:FF:000022">
    <property type="entry name" value="ATP-binding cassette sub-family B member 6, mitochondrial"/>
    <property type="match status" value="1"/>
</dbReference>
<keyword evidence="24" id="KW-0496">Mitochondrion</keyword>
<feature type="transmembrane region" description="Helical" evidence="43">
    <location>
        <begin position="414"/>
        <end position="434"/>
    </location>
</feature>
<evidence type="ECO:0000256" key="27">
    <source>
        <dbReference type="ARBA" id="ARBA00023228"/>
    </source>
</evidence>
<dbReference type="InterPro" id="IPR052114">
    <property type="entry name" value="ER_autophagy_membrane_reg"/>
</dbReference>
<evidence type="ECO:0000256" key="9">
    <source>
        <dbReference type="ARBA" id="ARBA00004653"/>
    </source>
</evidence>
<dbReference type="SUPFAM" id="SSF54631">
    <property type="entry name" value="CBS-domain pair"/>
    <property type="match status" value="2"/>
</dbReference>
<feature type="transmembrane region" description="Helical" evidence="43">
    <location>
        <begin position="505"/>
        <end position="523"/>
    </location>
</feature>
<feature type="region of interest" description="Disordered" evidence="42">
    <location>
        <begin position="2051"/>
        <end position="2082"/>
    </location>
</feature>
<comment type="catalytic activity">
    <reaction evidence="38">
        <text>uroporphyrin III(in) + ATP + H2O = uroporphyrin III(out) + ADP + phosphate + H(+)</text>
        <dbReference type="Rhea" id="RHEA:66776"/>
        <dbReference type="ChEBI" id="CHEBI:15377"/>
        <dbReference type="ChEBI" id="CHEBI:15378"/>
        <dbReference type="ChEBI" id="CHEBI:30616"/>
        <dbReference type="ChEBI" id="CHEBI:43474"/>
        <dbReference type="ChEBI" id="CHEBI:167479"/>
        <dbReference type="ChEBI" id="CHEBI:456216"/>
    </reaction>
    <physiologicalReaction direction="left-to-right" evidence="38">
        <dbReference type="Rhea" id="RHEA:66777"/>
    </physiologicalReaction>
</comment>
<organism evidence="47 48">
    <name type="scientific">Electrophorus voltai</name>
    <dbReference type="NCBI Taxonomy" id="2609070"/>
    <lineage>
        <taxon>Eukaryota</taxon>
        <taxon>Metazoa</taxon>
        <taxon>Chordata</taxon>
        <taxon>Craniata</taxon>
        <taxon>Vertebrata</taxon>
        <taxon>Euteleostomi</taxon>
        <taxon>Actinopterygii</taxon>
        <taxon>Neopterygii</taxon>
        <taxon>Teleostei</taxon>
        <taxon>Ostariophysi</taxon>
        <taxon>Gymnotiformes</taxon>
        <taxon>Gymnotoidei</taxon>
        <taxon>Gymnotidae</taxon>
        <taxon>Electrophorus</taxon>
    </lineage>
</organism>
<dbReference type="SMART" id="SM00116">
    <property type="entry name" value="CBS"/>
    <property type="match status" value="3"/>
</dbReference>
<dbReference type="PROSITE" id="PS50893">
    <property type="entry name" value="ABC_TRANSPORTER_2"/>
    <property type="match status" value="1"/>
</dbReference>
<feature type="transmembrane region" description="Helical" evidence="43">
    <location>
        <begin position="1085"/>
        <end position="1110"/>
    </location>
</feature>
<dbReference type="InterPro" id="IPR057282">
    <property type="entry name" value="RETREG1-3-like_RHD"/>
</dbReference>
<dbReference type="GO" id="GO:0005576">
    <property type="term" value="C:extracellular region"/>
    <property type="evidence" value="ECO:0007669"/>
    <property type="project" value="UniProtKB-SubCell"/>
</dbReference>
<evidence type="ECO:0000256" key="38">
    <source>
        <dbReference type="ARBA" id="ARBA00048510"/>
    </source>
</evidence>
<dbReference type="Pfam" id="PF16185">
    <property type="entry name" value="MTABC_N"/>
    <property type="match status" value="1"/>
</dbReference>
<feature type="transmembrane region" description="Helical" evidence="43">
    <location>
        <begin position="106"/>
        <end position="128"/>
    </location>
</feature>
<dbReference type="CDD" id="cd20557">
    <property type="entry name" value="CYCLIN_ScPCL1-like"/>
    <property type="match status" value="1"/>
</dbReference>
<evidence type="ECO:0000256" key="23">
    <source>
        <dbReference type="ARBA" id="ARBA00023034"/>
    </source>
</evidence>
<evidence type="ECO:0000313" key="47">
    <source>
        <dbReference type="EMBL" id="KAK1802704.1"/>
    </source>
</evidence>
<keyword evidence="27" id="KW-0458">Lysosome</keyword>
<dbReference type="PROSITE" id="PS51371">
    <property type="entry name" value="CBS"/>
    <property type="match status" value="3"/>
</dbReference>
<evidence type="ECO:0000256" key="24">
    <source>
        <dbReference type="ARBA" id="ARBA00023128"/>
    </source>
</evidence>
<feature type="transmembrane region" description="Helical" evidence="43">
    <location>
        <begin position="74"/>
        <end position="94"/>
    </location>
</feature>
<reference evidence="47" key="1">
    <citation type="submission" date="2023-03" db="EMBL/GenBank/DDBJ databases">
        <title>Electrophorus voltai genome.</title>
        <authorList>
            <person name="Bian C."/>
        </authorList>
    </citation>
    <scope>NUCLEOTIDE SEQUENCE</scope>
    <source>
        <strain evidence="47">CB-2022</strain>
        <tissue evidence="47">Muscle</tissue>
    </source>
</reference>
<dbReference type="InterPro" id="IPR011527">
    <property type="entry name" value="ABC1_TM_dom"/>
</dbReference>
<dbReference type="GO" id="GO:0031901">
    <property type="term" value="C:early endosome membrane"/>
    <property type="evidence" value="ECO:0007669"/>
    <property type="project" value="UniProtKB-SubCell"/>
</dbReference>
<dbReference type="PROSITE" id="PS50929">
    <property type="entry name" value="ABC_TM1F"/>
    <property type="match status" value="1"/>
</dbReference>
<keyword evidence="25 43" id="KW-0472">Membrane</keyword>
<sequence length="2217" mass="245807">ACHLAVMVGLVKSYCEEGISMQQVWVEGGVTPCFFFTLAPSVLLSLACLLGAMHCVRYVRLGTDMEPKFVPRSCLYALQLVLTALLALQGPAWAGWRAAQASPMAPAGYVVLYGCLTTLGWAWAGALLRLERRRVPTGNRTRGHSAALLLYWAVAFAAENLAFVSWSSPQWWWRLESSQQQVEFMFWLFRYLSSGTLFFLGLKAPGLPRRPYMLLINEDERDMEHGGQPLLGAEASPPSAWRDFGRKVRLLAPYMWPTGNMLLQLLVLLCLGLLGAERAVNVFVPIYYKNIVNDLTGRSPWKTVATTVCIYVLLKFLQGGGAGSSGFISNARSFLWIRVQQYTSRVVQVRLFAHLHWLSLRWHLSRRTGEVLRSIDRGTSSIDSLLSYIVFSIFPTIADIIIAIIYFISYFNAWFGLIVFICMALYLTLTVIITEWRTKYRRDMNTHDNNAKAKAVDSLLNFETVKYYNAESYEVGRFEEAILKYQLLEWKTNASLALLNQTQNAIIGSGLLAGSLLCAYFVTEGKFEVGDYVLFGTYIIQLYTPLNWFGTYYRVIQRSFIDMENMFKLFDEEEEVKDDVNAGSLLYKLGRIEFDNVSFSYTEGKEILRGVSFTVLPGQTVALVGQSGSGKSTIIRLLFRFYDVQGGCIRIDGQDITKVKQASLRAHIGVVPQDTVLFNDNIRENIRYGRISATDQEVEEAAIAADIHDRILSFPEGYDTQVGERGLKLSGGEKQRVAIARTILKAPEIILLDEATSALDTQTERNIQASLAKVCVNRTTIVVAHRLSTIIGADQILVVRDGQIAERGRHEELLAKGGLYSDMWLKQQQAQDSDSASDTEAKDTRPEKLQPPAPSFLPRHQQLSDRVKKRLYYGLDPDSSLDALSCPVTDIAVELLQKSAPSPIRKLHKKYAAHVAREACISPCAMMLALVYIERLRHRNPEYLQQISSSDLFLISMMVASKYLYDEGEEEEVFNDEWGTAGKLDVHTVNTLELNFLSAIEWSLFTEPSEFFSVLNQLESSINLEIWTCALGFNLLCSVFLLQHCRAGGCETRMVDLHRSVCAAGAGQLEAGTHQHLPALYQGRALTVTCMLGLLYLTSVAGLIAASAVLQQLCLPHYSQSGLSPIEPALLMRPTPAHPRCCVLVNGSQKPRLPMEPDFHSPSSFPRSLSQSLAPSLWASLLLVLAPPDASRDERANPPFSCRPDYFPLCGAGNVSNGRHPPWYAWLVPTLLSDSPSLPHAPLIPVAALQRHTCCPEATLPFSKDPTPDSADENYLNFMKNHCCYDAIPTSCKLVIFDTTLQVKKAFFALVANGLRAAPLWDSTLQRFVGMLTITDFIHILHRYYTSPMVQIYELEDHKIETWRGDSFQNVYLQYHDRSLISISPDASLFDAIYSLLKHKIHRLPVIDPESGSVLHILTHKRILKFLYIFGAVVPKPRFLRRKILEAGVGTFKDIATVHQDATVYDALATFVERRVSALPVVDDEGKTRDSESRTKNLAAQKTYNNLSMTMREAVQRRQCFNEGVIKCYPDEMLETAVDRIVEAEVSTCPPAGPGGPGQCGAGNHLPVRSPAGSGSLSGRHRRSTFLARHLDSPHPLGSAPCPHIQRPLPSNTAGIECRTAVIACLPNRNKCAADAFFSVVQQILQGITKWRKMASGEEARCPSISPSPVGLEALFPAGRADRAGADANPELARVRQRLQGWLSQHEPAALWVQGLLVWERPLHSVVGAVVLNTAFWLLSSTSLRPLFVLSASLLGFTLMERWKDKLPKISVRHPEASEIEGDSMGVEPRLLSVAELSHHLAESYLTCSLYIQEVLQYKRQNHGKFCAMTCSGCLLLAVAGHYIPGIMISYIILLSVLLWPLVVYHELIQKMYTGLEPILMKLDYSMKGDTQRRKHDKRKVKKEQDEGDEPRAETESESEEELSCFAPTVDVKTTVLAMAITDSELSDEEASILESGGFSVSRATTPQLTDVSEDLDQQSMHSEPEESFSRDLPEFPSVDEFPSMEPGLFRFPLGVLGAARAEGTGAEPTEDSQSPASLLIQHLASPLHFVNTHFNGHGRPPGGAGPAPGPEPGEGRCPARSLEALSEEIVSTAISTVVQNTLSALLRSSEAGEGPAMAEFLPAETPPCPMESPLRSPVTPEVSDEDVSAEASGEEQPDTTLVPVEEEDFELLDQSELEQMDEGLGLDFDGQRVGDVPAAADTLPSGQRELADQQES</sequence>
<evidence type="ECO:0000256" key="31">
    <source>
        <dbReference type="ARBA" id="ARBA00024439"/>
    </source>
</evidence>
<dbReference type="PANTHER" id="PTHR20952">
    <property type="entry name" value="ADP-RIBOSYLATION-LIKE FACTOR 6-INTERACTING PROTEIN"/>
    <property type="match status" value="1"/>
</dbReference>
<evidence type="ECO:0000256" key="25">
    <source>
        <dbReference type="ARBA" id="ARBA00023136"/>
    </source>
</evidence>
<keyword evidence="48" id="KW-1185">Reference proteome</keyword>
<evidence type="ECO:0000256" key="20">
    <source>
        <dbReference type="ARBA" id="ARBA00022840"/>
    </source>
</evidence>
<dbReference type="GO" id="GO:0015439">
    <property type="term" value="F:ABC-type heme transporter activity"/>
    <property type="evidence" value="ECO:0007669"/>
    <property type="project" value="UniProtKB-EC"/>
</dbReference>
<dbReference type="GO" id="GO:0005524">
    <property type="term" value="F:ATP binding"/>
    <property type="evidence" value="ECO:0007669"/>
    <property type="project" value="UniProtKB-KW"/>
</dbReference>
<dbReference type="InterPro" id="IPR003593">
    <property type="entry name" value="AAA+_ATPase"/>
</dbReference>
<dbReference type="GO" id="GO:0005765">
    <property type="term" value="C:lysosomal membrane"/>
    <property type="evidence" value="ECO:0007669"/>
    <property type="project" value="UniProtKB-SubCell"/>
</dbReference>
<dbReference type="PROSITE" id="PS00211">
    <property type="entry name" value="ABC_TRANSPORTER_1"/>
    <property type="match status" value="1"/>
</dbReference>
<evidence type="ECO:0000256" key="42">
    <source>
        <dbReference type="SAM" id="MobiDB-lite"/>
    </source>
</evidence>
<comment type="catalytic activity">
    <reaction evidence="35">
        <text>uroporphyrin I(in) + ATP + H2O = uroporphyrin I(out) + ADP + phosphate + H(+)</text>
        <dbReference type="Rhea" id="RHEA:66772"/>
        <dbReference type="ChEBI" id="CHEBI:15377"/>
        <dbReference type="ChEBI" id="CHEBI:15378"/>
        <dbReference type="ChEBI" id="CHEBI:30616"/>
        <dbReference type="ChEBI" id="CHEBI:43474"/>
        <dbReference type="ChEBI" id="CHEBI:167480"/>
        <dbReference type="ChEBI" id="CHEBI:456216"/>
    </reaction>
    <physiologicalReaction direction="left-to-right" evidence="35">
        <dbReference type="Rhea" id="RHEA:66773"/>
    </physiologicalReaction>
</comment>
<evidence type="ECO:0000256" key="36">
    <source>
        <dbReference type="ARBA" id="ARBA00048309"/>
    </source>
</evidence>
<dbReference type="CDD" id="cd18581">
    <property type="entry name" value="ABC_6TM_ABCB6"/>
    <property type="match status" value="1"/>
</dbReference>
<evidence type="ECO:0000259" key="46">
    <source>
        <dbReference type="PROSITE" id="PS51371"/>
    </source>
</evidence>
<feature type="domain" description="CBS" evidence="46">
    <location>
        <begin position="1451"/>
        <end position="1509"/>
    </location>
</feature>
<dbReference type="SUPFAM" id="SSF90123">
    <property type="entry name" value="ABC transporter transmembrane region"/>
    <property type="match status" value="1"/>
</dbReference>
<keyword evidence="41" id="KW-0129">CBS domain</keyword>
<feature type="compositionally biased region" description="Basic residues" evidence="42">
    <location>
        <begin position="1893"/>
        <end position="1902"/>
    </location>
</feature>
<evidence type="ECO:0000256" key="41">
    <source>
        <dbReference type="PROSITE-ProRule" id="PRU00703"/>
    </source>
</evidence>
<dbReference type="EC" id="7.6.2.5" evidence="30"/>
<evidence type="ECO:0000256" key="18">
    <source>
        <dbReference type="ARBA" id="ARBA00022787"/>
    </source>
</evidence>
<feature type="transmembrane region" description="Helical" evidence="43">
    <location>
        <begin position="184"/>
        <end position="202"/>
    </location>
</feature>
<feature type="transmembrane region" description="Helical" evidence="43">
    <location>
        <begin position="1850"/>
        <end position="1869"/>
    </location>
</feature>
<keyword evidence="17" id="KW-0967">Endosome</keyword>
<evidence type="ECO:0000256" key="35">
    <source>
        <dbReference type="ARBA" id="ARBA00047789"/>
    </source>
</evidence>
<protein>
    <recommendedName>
        <fullName evidence="31">ATP-binding cassette sub-family B member 6</fullName>
        <ecNumber evidence="30">7.6.2.5</ecNumber>
    </recommendedName>
    <alternativeName>
        <fullName evidence="32">ABC-type heme transporter ABCB6</fullName>
    </alternativeName>
</protein>
<keyword evidence="22 43" id="KW-1133">Transmembrane helix</keyword>
<dbReference type="InterPro" id="IPR046342">
    <property type="entry name" value="CBS_dom_sf"/>
</dbReference>
<feature type="region of interest" description="Disordered" evidence="42">
    <location>
        <begin position="1892"/>
        <end position="1924"/>
    </location>
</feature>
<evidence type="ECO:0000256" key="12">
    <source>
        <dbReference type="ARBA" id="ARBA00022448"/>
    </source>
</evidence>
<dbReference type="FunFam" id="3.40.50.300:FF:000186">
    <property type="entry name" value="ATP-binding cassette sub-family B member 7, mitochondrial"/>
    <property type="match status" value="1"/>
</dbReference>
<dbReference type="Pfam" id="PF08613">
    <property type="entry name" value="Cyclin"/>
    <property type="match status" value="1"/>
</dbReference>
<dbReference type="GO" id="GO:0005886">
    <property type="term" value="C:plasma membrane"/>
    <property type="evidence" value="ECO:0007669"/>
    <property type="project" value="UniProtKB-SubCell"/>
</dbReference>
<feature type="transmembrane region" description="Helical" evidence="43">
    <location>
        <begin position="265"/>
        <end position="288"/>
    </location>
</feature>
<evidence type="ECO:0000256" key="10">
    <source>
        <dbReference type="ARBA" id="ARBA00004656"/>
    </source>
</evidence>
<feature type="domain" description="ABC transmembrane type-1" evidence="45">
    <location>
        <begin position="268"/>
        <end position="558"/>
    </location>
</feature>
<evidence type="ECO:0000256" key="2">
    <source>
        <dbReference type="ARBA" id="ARBA00004333"/>
    </source>
</evidence>
<keyword evidence="18" id="KW-1000">Mitochondrion outer membrane</keyword>
<evidence type="ECO:0000256" key="11">
    <source>
        <dbReference type="ARBA" id="ARBA00011738"/>
    </source>
</evidence>
<evidence type="ECO:0000256" key="14">
    <source>
        <dbReference type="ARBA" id="ARBA00022525"/>
    </source>
</evidence>
<dbReference type="Gene3D" id="3.40.50.300">
    <property type="entry name" value="P-loop containing nucleotide triphosphate hydrolases"/>
    <property type="match status" value="1"/>
</dbReference>
<feature type="transmembrane region" description="Helical" evidence="43">
    <location>
        <begin position="535"/>
        <end position="556"/>
    </location>
</feature>